<dbReference type="InterPro" id="IPR050707">
    <property type="entry name" value="HTH_MetabolicPath_Reg"/>
</dbReference>
<dbReference type="Gene3D" id="1.10.10.10">
    <property type="entry name" value="Winged helix-like DNA-binding domain superfamily/Winged helix DNA-binding domain"/>
    <property type="match status" value="1"/>
</dbReference>
<dbReference type="OrthoDB" id="156285at2"/>
<evidence type="ECO:0000259" key="5">
    <source>
        <dbReference type="PROSITE" id="PS51078"/>
    </source>
</evidence>
<dbReference type="PANTHER" id="PTHR30136">
    <property type="entry name" value="HELIX-TURN-HELIX TRANSCRIPTIONAL REGULATOR, ICLR FAMILY"/>
    <property type="match status" value="1"/>
</dbReference>
<dbReference type="PROSITE" id="PS51078">
    <property type="entry name" value="ICLR_ED"/>
    <property type="match status" value="1"/>
</dbReference>
<protein>
    <submittedName>
        <fullName evidence="6">IclR family transcriptional regulator</fullName>
    </submittedName>
</protein>
<dbReference type="Pfam" id="PF01614">
    <property type="entry name" value="IclR_C"/>
    <property type="match status" value="1"/>
</dbReference>
<dbReference type="EMBL" id="MAXA01000245">
    <property type="protein sequence ID" value="OHV22640.1"/>
    <property type="molecule type" value="Genomic_DNA"/>
</dbReference>
<dbReference type="InterPro" id="IPR029016">
    <property type="entry name" value="GAF-like_dom_sf"/>
</dbReference>
<keyword evidence="1" id="KW-0805">Transcription regulation</keyword>
<dbReference type="GO" id="GO:0003677">
    <property type="term" value="F:DNA binding"/>
    <property type="evidence" value="ECO:0007669"/>
    <property type="project" value="UniProtKB-KW"/>
</dbReference>
<dbReference type="InterPro" id="IPR036390">
    <property type="entry name" value="WH_DNA-bd_sf"/>
</dbReference>
<comment type="caution">
    <text evidence="6">The sequence shown here is derived from an EMBL/GenBank/DDBJ whole genome shotgun (WGS) entry which is preliminary data.</text>
</comment>
<dbReference type="SUPFAM" id="SSF46785">
    <property type="entry name" value="Winged helix' DNA-binding domain"/>
    <property type="match status" value="1"/>
</dbReference>
<dbReference type="Proteomes" id="UP000179769">
    <property type="component" value="Unassembled WGS sequence"/>
</dbReference>
<dbReference type="SUPFAM" id="SSF55781">
    <property type="entry name" value="GAF domain-like"/>
    <property type="match status" value="1"/>
</dbReference>
<gene>
    <name evidence="6" type="ORF">BBK14_25330</name>
</gene>
<feature type="domain" description="HTH iclR-type" evidence="4">
    <location>
        <begin position="16"/>
        <end position="77"/>
    </location>
</feature>
<evidence type="ECO:0000313" key="6">
    <source>
        <dbReference type="EMBL" id="OHV22640.1"/>
    </source>
</evidence>
<dbReference type="Pfam" id="PF09339">
    <property type="entry name" value="HTH_IclR"/>
    <property type="match status" value="1"/>
</dbReference>
<dbReference type="SMART" id="SM00346">
    <property type="entry name" value="HTH_ICLR"/>
    <property type="match status" value="1"/>
</dbReference>
<dbReference type="PROSITE" id="PS51077">
    <property type="entry name" value="HTH_ICLR"/>
    <property type="match status" value="1"/>
</dbReference>
<dbReference type="GO" id="GO:0003700">
    <property type="term" value="F:DNA-binding transcription factor activity"/>
    <property type="evidence" value="ECO:0007669"/>
    <property type="project" value="TreeGrafter"/>
</dbReference>
<evidence type="ECO:0000256" key="1">
    <source>
        <dbReference type="ARBA" id="ARBA00023015"/>
    </source>
</evidence>
<dbReference type="GO" id="GO:0045892">
    <property type="term" value="P:negative regulation of DNA-templated transcription"/>
    <property type="evidence" value="ECO:0007669"/>
    <property type="project" value="TreeGrafter"/>
</dbReference>
<proteinExistence type="predicted"/>
<evidence type="ECO:0000313" key="7">
    <source>
        <dbReference type="Proteomes" id="UP000179769"/>
    </source>
</evidence>
<dbReference type="InterPro" id="IPR005471">
    <property type="entry name" value="Tscrpt_reg_IclR_N"/>
</dbReference>
<dbReference type="InterPro" id="IPR036388">
    <property type="entry name" value="WH-like_DNA-bd_sf"/>
</dbReference>
<keyword evidence="3" id="KW-0804">Transcription</keyword>
<sequence length="250" mass="26161">MARADQTEIVKAQPGSQTLARGLRALIAVTESGTGLTTQEVAERLSIHRSIAYRLLQTFVDFRFLTRADNGVYRPGARLVSLSDAYLPGLRELALPSMRRLAERLGSTIALFIAEGEEAVAISLVEPTNTTHHLSFRAGMRTPLDRGSAGYALASALPPQPGEPAGVKLARELGFAVSSGEIEAGAHGVAALIPTRPSSPLMCLHLVTFRSEVAAGAGPVMVQAAGEIGQLFDGGDRLSGARVPGLGQAG</sequence>
<keyword evidence="2" id="KW-0238">DNA-binding</keyword>
<dbReference type="AlphaFoldDB" id="A0A1S1PLS6"/>
<organism evidence="6 7">
    <name type="scientific">Parafrankia soli</name>
    <dbReference type="NCBI Taxonomy" id="2599596"/>
    <lineage>
        <taxon>Bacteria</taxon>
        <taxon>Bacillati</taxon>
        <taxon>Actinomycetota</taxon>
        <taxon>Actinomycetes</taxon>
        <taxon>Frankiales</taxon>
        <taxon>Frankiaceae</taxon>
        <taxon>Parafrankia</taxon>
    </lineage>
</organism>
<dbReference type="Gene3D" id="3.30.450.40">
    <property type="match status" value="2"/>
</dbReference>
<evidence type="ECO:0000259" key="4">
    <source>
        <dbReference type="PROSITE" id="PS51077"/>
    </source>
</evidence>
<feature type="domain" description="IclR-ED" evidence="5">
    <location>
        <begin position="78"/>
        <end position="234"/>
    </location>
</feature>
<evidence type="ECO:0000256" key="3">
    <source>
        <dbReference type="ARBA" id="ARBA00023163"/>
    </source>
</evidence>
<accession>A0A1S1PLS6</accession>
<dbReference type="PANTHER" id="PTHR30136:SF24">
    <property type="entry name" value="HTH-TYPE TRANSCRIPTIONAL REPRESSOR ALLR"/>
    <property type="match status" value="1"/>
</dbReference>
<evidence type="ECO:0000256" key="2">
    <source>
        <dbReference type="ARBA" id="ARBA00023125"/>
    </source>
</evidence>
<dbReference type="InterPro" id="IPR014757">
    <property type="entry name" value="Tscrpt_reg_IclR_C"/>
</dbReference>
<keyword evidence="7" id="KW-1185">Reference proteome</keyword>
<dbReference type="RefSeq" id="WP_071066028.1">
    <property type="nucleotide sequence ID" value="NZ_JBFLUH010000034.1"/>
</dbReference>
<reference evidence="7" key="1">
    <citation type="submission" date="2016-07" db="EMBL/GenBank/DDBJ databases">
        <title>Frankia sp. NRRL B-16219 Genome sequencing.</title>
        <authorList>
            <person name="Ghodhbane-Gtari F."/>
            <person name="Swanson E."/>
            <person name="Gueddou A."/>
            <person name="Louati M."/>
            <person name="Nouioui I."/>
            <person name="Hezbri K."/>
            <person name="Abebe-Akele F."/>
            <person name="Simpson S."/>
            <person name="Morris K."/>
            <person name="Thomas K."/>
            <person name="Gtari M."/>
            <person name="Tisa L.S."/>
        </authorList>
    </citation>
    <scope>NUCLEOTIDE SEQUENCE [LARGE SCALE GENOMIC DNA]</scope>
    <source>
        <strain evidence="7">NRRL B-16219</strain>
    </source>
</reference>
<name>A0A1S1PLS6_9ACTN</name>